<reference evidence="5" key="1">
    <citation type="submission" date="2011-01" db="EMBL/GenBank/DDBJ databases">
        <title>Complete sequence of chromosome of Acidobacterium sp. MP5ACTX9.</title>
        <authorList>
            <consortium name="US DOE Joint Genome Institute"/>
            <person name="Lucas S."/>
            <person name="Copeland A."/>
            <person name="Lapidus A."/>
            <person name="Cheng J.-F."/>
            <person name="Goodwin L."/>
            <person name="Pitluck S."/>
            <person name="Teshima H."/>
            <person name="Detter J.C."/>
            <person name="Han C."/>
            <person name="Tapia R."/>
            <person name="Land M."/>
            <person name="Hauser L."/>
            <person name="Kyrpides N."/>
            <person name="Ivanova N."/>
            <person name="Ovchinnikova G."/>
            <person name="Pagani I."/>
            <person name="Rawat S.R."/>
            <person name="Mannisto M."/>
            <person name="Haggblom M.M."/>
            <person name="Woyke T."/>
        </authorList>
    </citation>
    <scope>NUCLEOTIDE SEQUENCE [LARGE SCALE GENOMIC DNA]</scope>
    <source>
        <strain evidence="5">MP5ACTX9</strain>
    </source>
</reference>
<dbReference type="InterPro" id="IPR050423">
    <property type="entry name" value="UPF0337_stress_rsp"/>
</dbReference>
<dbReference type="KEGG" id="acm:AciX9_2639"/>
<dbReference type="AlphaFoldDB" id="E8WWK0"/>
<dbReference type="HOGENOM" id="CLU_2232749_0_0_0"/>
<feature type="compositionally biased region" description="Basic and acidic residues" evidence="2">
    <location>
        <begin position="87"/>
        <end position="105"/>
    </location>
</feature>
<dbReference type="STRING" id="1198114.AciX9_2639"/>
<proteinExistence type="inferred from homology"/>
<dbReference type="Pfam" id="PF05532">
    <property type="entry name" value="CsbD"/>
    <property type="match status" value="1"/>
</dbReference>
<comment type="similarity">
    <text evidence="1">Belongs to the UPF0337 (CsbD) family.</text>
</comment>
<feature type="compositionally biased region" description="Basic and acidic residues" evidence="2">
    <location>
        <begin position="59"/>
        <end position="78"/>
    </location>
</feature>
<evidence type="ECO:0000313" key="5">
    <source>
        <dbReference type="Proteomes" id="UP000000343"/>
    </source>
</evidence>
<keyword evidence="5" id="KW-1185">Reference proteome</keyword>
<dbReference type="eggNOG" id="COG3237">
    <property type="taxonomic scope" value="Bacteria"/>
</dbReference>
<feature type="domain" description="CsbD-like" evidence="3">
    <location>
        <begin position="4"/>
        <end position="55"/>
    </location>
</feature>
<protein>
    <submittedName>
        <fullName evidence="4">CsbD family protein</fullName>
    </submittedName>
</protein>
<organism evidence="5">
    <name type="scientific">Granulicella tundricola (strain ATCC BAA-1859 / DSM 23138 / MP5ACTX9)</name>
    <dbReference type="NCBI Taxonomy" id="1198114"/>
    <lineage>
        <taxon>Bacteria</taxon>
        <taxon>Pseudomonadati</taxon>
        <taxon>Acidobacteriota</taxon>
        <taxon>Terriglobia</taxon>
        <taxon>Terriglobales</taxon>
        <taxon>Acidobacteriaceae</taxon>
        <taxon>Granulicella</taxon>
    </lineage>
</organism>
<dbReference type="RefSeq" id="WP_013580979.1">
    <property type="nucleotide sequence ID" value="NC_015064.1"/>
</dbReference>
<evidence type="ECO:0000313" key="4">
    <source>
        <dbReference type="EMBL" id="ADW69664.1"/>
    </source>
</evidence>
<dbReference type="SUPFAM" id="SSF69047">
    <property type="entry name" value="Hypothetical protein YjbJ"/>
    <property type="match status" value="1"/>
</dbReference>
<evidence type="ECO:0000256" key="2">
    <source>
        <dbReference type="SAM" id="MobiDB-lite"/>
    </source>
</evidence>
<name>E8WWK0_GRATM</name>
<dbReference type="PANTHER" id="PTHR34977">
    <property type="entry name" value="UPF0337 PROTEIN YJBJ"/>
    <property type="match status" value="1"/>
</dbReference>
<dbReference type="PANTHER" id="PTHR34977:SF1">
    <property type="entry name" value="UPF0337 PROTEIN YJBJ"/>
    <property type="match status" value="1"/>
</dbReference>
<dbReference type="InterPro" id="IPR008462">
    <property type="entry name" value="CsbD"/>
</dbReference>
<dbReference type="PaxDb" id="1198114-AciX9_2639"/>
<dbReference type="OrthoDB" id="122890at2"/>
<accession>E8WWK0</accession>
<dbReference type="Proteomes" id="UP000000343">
    <property type="component" value="Chromosome"/>
</dbReference>
<dbReference type="Gene3D" id="1.10.1470.10">
    <property type="entry name" value="YjbJ"/>
    <property type="match status" value="1"/>
</dbReference>
<dbReference type="EMBL" id="CP002480">
    <property type="protein sequence ID" value="ADW69664.1"/>
    <property type="molecule type" value="Genomic_DNA"/>
</dbReference>
<gene>
    <name evidence="4" type="ordered locus">AciX9_2639</name>
</gene>
<sequence>MNEDKATGVLDQVKGSVKQAFGEATNNQSLANEGAADQVKGHAKEAWGSVKDTASNLNHSRDAEDAKLHTEQNAHSFRDSVTNAAESAKESIQRGLHNLEHKAND</sequence>
<dbReference type="InterPro" id="IPR036629">
    <property type="entry name" value="YjbJ_sf"/>
</dbReference>
<evidence type="ECO:0000256" key="1">
    <source>
        <dbReference type="ARBA" id="ARBA00009129"/>
    </source>
</evidence>
<feature type="region of interest" description="Disordered" evidence="2">
    <location>
        <begin position="24"/>
        <end position="105"/>
    </location>
</feature>
<evidence type="ECO:0000259" key="3">
    <source>
        <dbReference type="Pfam" id="PF05532"/>
    </source>
</evidence>